<dbReference type="PANTHER" id="PTHR32063:SF0">
    <property type="entry name" value="SWARMING MOTILITY PROTEIN SWRC"/>
    <property type="match status" value="1"/>
</dbReference>
<comment type="caution">
    <text evidence="3">The sequence shown here is derived from an EMBL/GenBank/DDBJ whole genome shotgun (WGS) entry which is preliminary data.</text>
</comment>
<reference evidence="3 4" key="1">
    <citation type="submission" date="2018-07" db="EMBL/GenBank/DDBJ databases">
        <title>Desertimonas flava gen. nov. sp. nov.</title>
        <authorList>
            <person name="Liu S."/>
        </authorList>
    </citation>
    <scope>NUCLEOTIDE SEQUENCE [LARGE SCALE GENOMIC DNA]</scope>
    <source>
        <strain evidence="3 4">16Sb5-5</strain>
    </source>
</reference>
<dbReference type="SUPFAM" id="SSF82693">
    <property type="entry name" value="Multidrug efflux transporter AcrB pore domain, PN1, PN2, PC1 and PC2 subdomains"/>
    <property type="match status" value="3"/>
</dbReference>
<feature type="transmembrane region" description="Helical" evidence="2">
    <location>
        <begin position="428"/>
        <end position="448"/>
    </location>
</feature>
<feature type="transmembrane region" description="Helical" evidence="2">
    <location>
        <begin position="356"/>
        <end position="375"/>
    </location>
</feature>
<feature type="transmembrane region" description="Helical" evidence="2">
    <location>
        <begin position="1105"/>
        <end position="1125"/>
    </location>
</feature>
<feature type="compositionally biased region" description="Acidic residues" evidence="1">
    <location>
        <begin position="788"/>
        <end position="815"/>
    </location>
</feature>
<name>A0A367YVK1_9ACTN</name>
<feature type="transmembrane region" description="Helical" evidence="2">
    <location>
        <begin position="12"/>
        <end position="33"/>
    </location>
</feature>
<dbReference type="Gene3D" id="3.30.70.1440">
    <property type="entry name" value="Multidrug efflux transporter AcrB pore domain"/>
    <property type="match status" value="2"/>
</dbReference>
<dbReference type="InterPro" id="IPR001036">
    <property type="entry name" value="Acrflvin-R"/>
</dbReference>
<feature type="region of interest" description="Disordered" evidence="1">
    <location>
        <begin position="1242"/>
        <end position="1265"/>
    </location>
</feature>
<dbReference type="Gene3D" id="3.30.70.1320">
    <property type="entry name" value="Multidrug efflux transporter AcrB pore domain like"/>
    <property type="match status" value="1"/>
</dbReference>
<feature type="region of interest" description="Disordered" evidence="1">
    <location>
        <begin position="841"/>
        <end position="935"/>
    </location>
</feature>
<feature type="transmembrane region" description="Helical" evidence="2">
    <location>
        <begin position="1211"/>
        <end position="1235"/>
    </location>
</feature>
<dbReference type="Pfam" id="PF00873">
    <property type="entry name" value="ACR_tran"/>
    <property type="match status" value="2"/>
</dbReference>
<evidence type="ECO:0000313" key="3">
    <source>
        <dbReference type="EMBL" id="RCK69052.1"/>
    </source>
</evidence>
<evidence type="ECO:0000256" key="1">
    <source>
        <dbReference type="SAM" id="MobiDB-lite"/>
    </source>
</evidence>
<feature type="compositionally biased region" description="Low complexity" evidence="1">
    <location>
        <begin position="921"/>
        <end position="935"/>
    </location>
</feature>
<keyword evidence="2" id="KW-0472">Membrane</keyword>
<keyword evidence="2" id="KW-0812">Transmembrane</keyword>
<feature type="compositionally biased region" description="Low complexity" evidence="1">
    <location>
        <begin position="874"/>
        <end position="891"/>
    </location>
</feature>
<protein>
    <submittedName>
        <fullName evidence="3">AcrB/AcrD/AcrF family protein</fullName>
    </submittedName>
</protein>
<dbReference type="Gene3D" id="3.30.70.1430">
    <property type="entry name" value="Multidrug efflux transporter AcrB pore domain"/>
    <property type="match status" value="2"/>
</dbReference>
<proteinExistence type="predicted"/>
<gene>
    <name evidence="3" type="ORF">DT076_11875</name>
</gene>
<feature type="transmembrane region" description="Helical" evidence="2">
    <location>
        <begin position="460"/>
        <end position="486"/>
    </location>
</feature>
<dbReference type="Proteomes" id="UP000252770">
    <property type="component" value="Unassembled WGS sequence"/>
</dbReference>
<dbReference type="InterPro" id="IPR027463">
    <property type="entry name" value="AcrB_DN_DC_subdom"/>
</dbReference>
<dbReference type="AlphaFoldDB" id="A0A367YVK1"/>
<feature type="region of interest" description="Disordered" evidence="1">
    <location>
        <begin position="777"/>
        <end position="821"/>
    </location>
</feature>
<organism evidence="3 4">
    <name type="scientific">Desertihabitans brevis</name>
    <dbReference type="NCBI Taxonomy" id="2268447"/>
    <lineage>
        <taxon>Bacteria</taxon>
        <taxon>Bacillati</taxon>
        <taxon>Actinomycetota</taxon>
        <taxon>Actinomycetes</taxon>
        <taxon>Propionibacteriales</taxon>
        <taxon>Propionibacteriaceae</taxon>
        <taxon>Desertihabitans</taxon>
    </lineage>
</organism>
<dbReference type="Gene3D" id="3.30.2090.10">
    <property type="entry name" value="Multidrug efflux transporter AcrB TolC docking domain, DN and DC subdomains"/>
    <property type="match status" value="3"/>
</dbReference>
<dbReference type="PANTHER" id="PTHR32063">
    <property type="match status" value="1"/>
</dbReference>
<dbReference type="GO" id="GO:0042910">
    <property type="term" value="F:xenobiotic transmembrane transporter activity"/>
    <property type="evidence" value="ECO:0007669"/>
    <property type="project" value="TreeGrafter"/>
</dbReference>
<evidence type="ECO:0000313" key="4">
    <source>
        <dbReference type="Proteomes" id="UP000252770"/>
    </source>
</evidence>
<evidence type="ECO:0000256" key="2">
    <source>
        <dbReference type="SAM" id="Phobius"/>
    </source>
</evidence>
<feature type="transmembrane region" description="Helical" evidence="2">
    <location>
        <begin position="1180"/>
        <end position="1205"/>
    </location>
</feature>
<dbReference type="SUPFAM" id="SSF82866">
    <property type="entry name" value="Multidrug efflux transporter AcrB transmembrane domain"/>
    <property type="match status" value="2"/>
</dbReference>
<feature type="transmembrane region" description="Helical" evidence="2">
    <location>
        <begin position="330"/>
        <end position="350"/>
    </location>
</feature>
<feature type="transmembrane region" description="Helical" evidence="2">
    <location>
        <begin position="1131"/>
        <end position="1152"/>
    </location>
</feature>
<keyword evidence="2" id="KW-1133">Transmembrane helix</keyword>
<dbReference type="SUPFAM" id="SSF82714">
    <property type="entry name" value="Multidrug efflux transporter AcrB TolC docking domain, DN and DC subdomains"/>
    <property type="match status" value="2"/>
</dbReference>
<feature type="transmembrane region" description="Helical" evidence="2">
    <location>
        <begin position="1079"/>
        <end position="1098"/>
    </location>
</feature>
<feature type="transmembrane region" description="Helical" evidence="2">
    <location>
        <begin position="531"/>
        <end position="551"/>
    </location>
</feature>
<feature type="compositionally biased region" description="Gly residues" evidence="1">
    <location>
        <begin position="849"/>
        <end position="873"/>
    </location>
</feature>
<dbReference type="GO" id="GO:0005886">
    <property type="term" value="C:plasma membrane"/>
    <property type="evidence" value="ECO:0007669"/>
    <property type="project" value="TreeGrafter"/>
</dbReference>
<dbReference type="Gene3D" id="1.20.1640.10">
    <property type="entry name" value="Multidrug efflux transporter AcrB transmembrane domain"/>
    <property type="match status" value="3"/>
</dbReference>
<accession>A0A367YVK1</accession>
<sequence length="1265" mass="131783">MTGLARLSLANRAVVALLSLVIIGAGLFSTGALKQELMPSLTLPQVTVLSIWQGAAPASVERDVTRPIEDAVKGVAGVTGVSSTSSANVSQISAEWDYGEDATEMENKIRAAVDAVPGLPADVEPEIAAFDFDALPVVSLAVSSDLSPADLSERLRTVAVPRINALDGVGEATVSGEEVREVVITTRQDDLDRLGVQPTELQQLLQVHGTQVPAGDLDTGSQRVNVQVGRTLGSVEDVEAIQLQGTDGPVRLGDVADVTNDPVEATAISRVNGEPAISLNVTKTTEANTVTVAHDLRELLPELEQEIGSGTRFQTVFDQSPFIEQSIHDLAVEGGLGLAMAIIVILVFLLSVRSTIITAISIPLSLLIAMIGLYVGGFSLNILTLGALTVAVGRVVDDSIVVIENIKRHLGLGEPFGTSTILGAVREVAGAVTASTITTVAVFLPIALVGGQVGELFRPFAVTVTVALLASLLVSLTIVPVLAMWFMRPSRKQQAAVDATDDSVRAAHEERETPLQKGYLPVLRAALRHPVITLVVAAVVFVLTLGSTTLLKTDFLGEAGQNTLLVSQEMPSGTTLADTDAAAQKVEAVVAADPAVETYQTTVGGQGADVLTGSGGGSNTATISITLRPDTDGSVVADRLRAQLDPMTDIGETEVGLADGGAGGTNEMAVQVVATDEEAIATGAEQVEQALAGVPGLTDVGSDLAEQQTVFSVEVDQVRAAELGMNQSTIGQAVAQALDGQPLGEVVLDDRTEQVVLRSRAPVEDKAALEALELPVTQRQTADVQERESDEVTEIQEENAEEQQAEAEAQLDEQAEALAEQRSELTDQLAELNDQLEEARNAPAPSAGLPGGAGGAPGAGVPGAGLPGAGLPAGGLPDDLPSSLPSDLADASPEELQQAAEDVAESLREAAEQAAEDQQRAVEQQQRAAEEAAAAQAAAAAEQQAAAVEQLEESIDQLEEQIVALDEQTVELADQRADSQAQQREAEELQERTEGIADLRADPVPLREVATVEEVRAPATITRVDGARTVTVTATSTGDDLGATTLAVTQAIDGLDLPDGVRAEIGGVSAEQDEAFGQLFLAMGVAIAIVYVVMVATFRSLLQPLILLVSVPFAATGAIGLSLLTDTALGIPSMIGLLMLIGIVVTNAIVLIDLVNHYRAQGASIDDAVVHGARLRLRPIIMTALATIMALVPMSLGLTGGGVFISKPLAIVVIGGLISSTVLTLVLVPVLYRLVEQLRERGSRPRGRRREDDGTEDGKLEEMLT</sequence>
<dbReference type="EMBL" id="QOUI01000007">
    <property type="protein sequence ID" value="RCK69052.1"/>
    <property type="molecule type" value="Genomic_DNA"/>
</dbReference>
<dbReference type="PRINTS" id="PR00702">
    <property type="entry name" value="ACRIFLAVINRP"/>
</dbReference>
<keyword evidence="4" id="KW-1185">Reference proteome</keyword>
<dbReference type="RefSeq" id="WP_114126908.1">
    <property type="nucleotide sequence ID" value="NZ_QOUI01000007.1"/>
</dbReference>